<sequence length="646" mass="69478">MIPSLVYLLPLYPLAAQAALEVDFSSKESIKQAAAQVAEDLLTYYRGDEPGQIPGILPGPPPDGGDYYWWEGGAMWGALLDYWHWTGDDTYNNITYEGLLFQAGPNKDFVNNNWSFSLGNDDQSFWAMSALIAAETGFRDPPQGEAQWLALAQAVWNEQTADNLRDGGCGIGLRWQAVSVNPGFSYKNSARLARYTQNDTYTDWCVRTWDWLIAVKYIDKDWNVYDGADVSNNCTEIVKQQFSYNAGVLLQGAAVLYDYTSDQMWLDRINGLLDGIERVFFPKGVAYEPACEGGVCTADMLTYKGFLHRWMAYTAKLVPSVSDRIMNLTMTSAKAAVAQCTGGDNGRQCGFHWSSGKFDGLLGAGQQMDALGVLSALLALDAAAPVTNKTGGTSTGDPDAGTKRNPYMELSAITTGDRAGASILTVAAITIASASLWWMINKATPAASPAITPNAPFIAAVGSAAPPTDTLLVDDPVELPLAAGAREEEGEGEEEEEEATSEFAPVCVRTDPDEVAVPVTIVTGGEVIVDLSDADVDAESDREECSDEEECSDAEECSDTEDSVAVAAASAEESTLRRRQSQEAWDRRLGRRASTAAVEELADLARVGHVPDQAGAAVGHSLRGHTPPDVRLGRGEPGEEGHCPEG</sequence>
<keyword evidence="6" id="KW-0378">Hydrolase</keyword>
<evidence type="ECO:0000256" key="1">
    <source>
        <dbReference type="ARBA" id="ARBA00001452"/>
    </source>
</evidence>
<feature type="region of interest" description="Disordered" evidence="10">
    <location>
        <begin position="533"/>
        <end position="593"/>
    </location>
</feature>
<dbReference type="GO" id="GO:0009272">
    <property type="term" value="P:fungal-type cell wall biogenesis"/>
    <property type="evidence" value="ECO:0007669"/>
    <property type="project" value="TreeGrafter"/>
</dbReference>
<evidence type="ECO:0000256" key="5">
    <source>
        <dbReference type="ARBA" id="ARBA00022729"/>
    </source>
</evidence>
<evidence type="ECO:0000256" key="9">
    <source>
        <dbReference type="ARBA" id="ARBA00023295"/>
    </source>
</evidence>
<dbReference type="SUPFAM" id="SSF48208">
    <property type="entry name" value="Six-hairpin glycosidases"/>
    <property type="match status" value="1"/>
</dbReference>
<evidence type="ECO:0000256" key="4">
    <source>
        <dbReference type="ARBA" id="ARBA00012350"/>
    </source>
</evidence>
<evidence type="ECO:0000313" key="12">
    <source>
        <dbReference type="EMBL" id="RWA07220.1"/>
    </source>
</evidence>
<evidence type="ECO:0000256" key="2">
    <source>
        <dbReference type="ARBA" id="ARBA00004308"/>
    </source>
</evidence>
<feature type="compositionally biased region" description="Acidic residues" evidence="10">
    <location>
        <begin position="533"/>
        <end position="562"/>
    </location>
</feature>
<keyword evidence="8" id="KW-0325">Glycoprotein</keyword>
<dbReference type="InterPro" id="IPR014480">
    <property type="entry name" value="Mannan-1_6-alpha_mannosidase"/>
</dbReference>
<feature type="region of interest" description="Disordered" evidence="10">
    <location>
        <begin position="615"/>
        <end position="646"/>
    </location>
</feature>
<gene>
    <name evidence="12" type="ORF">EKO27_g7885</name>
</gene>
<comment type="caution">
    <text evidence="12">The sequence shown here is derived from an EMBL/GenBank/DDBJ whole genome shotgun (WGS) entry which is preliminary data.</text>
</comment>
<evidence type="ECO:0000256" key="3">
    <source>
        <dbReference type="ARBA" id="ARBA00009699"/>
    </source>
</evidence>
<protein>
    <recommendedName>
        <fullName evidence="4">mannan endo-1,6-alpha-mannosidase</fullName>
        <ecNumber evidence="4">3.2.1.101</ecNumber>
    </recommendedName>
</protein>
<keyword evidence="7" id="KW-0472">Membrane</keyword>
<reference evidence="12 13" key="1">
    <citation type="submission" date="2018-12" db="EMBL/GenBank/DDBJ databases">
        <title>Draft genome sequence of Xylaria grammica IHI A82.</title>
        <authorList>
            <person name="Buettner E."/>
            <person name="Kellner H."/>
        </authorList>
    </citation>
    <scope>NUCLEOTIDE SEQUENCE [LARGE SCALE GENOMIC DNA]</scope>
    <source>
        <strain evidence="12 13">IHI A82</strain>
    </source>
</reference>
<dbReference type="GO" id="GO:0008496">
    <property type="term" value="F:mannan endo-1,6-alpha-mannosidase activity"/>
    <property type="evidence" value="ECO:0007669"/>
    <property type="project" value="UniProtKB-EC"/>
</dbReference>
<evidence type="ECO:0000256" key="7">
    <source>
        <dbReference type="ARBA" id="ARBA00023136"/>
    </source>
</evidence>
<dbReference type="PANTHER" id="PTHR12145:SF36">
    <property type="entry name" value="MANNAN ENDO-1,6-ALPHA-MANNOSIDASE DCW1"/>
    <property type="match status" value="1"/>
</dbReference>
<comment type="similarity">
    <text evidence="3">Belongs to the glycosyl hydrolase 76 family.</text>
</comment>
<keyword evidence="9" id="KW-0326">Glycosidase</keyword>
<evidence type="ECO:0000256" key="10">
    <source>
        <dbReference type="SAM" id="MobiDB-lite"/>
    </source>
</evidence>
<dbReference type="Gene3D" id="1.50.10.20">
    <property type="match status" value="1"/>
</dbReference>
<evidence type="ECO:0000256" key="8">
    <source>
        <dbReference type="ARBA" id="ARBA00023180"/>
    </source>
</evidence>
<feature type="compositionally biased region" description="Low complexity" evidence="10">
    <location>
        <begin position="563"/>
        <end position="573"/>
    </location>
</feature>
<evidence type="ECO:0000313" key="13">
    <source>
        <dbReference type="Proteomes" id="UP000286045"/>
    </source>
</evidence>
<dbReference type="PANTHER" id="PTHR12145">
    <property type="entry name" value="MANNAN ENDO-1,6-ALPHA-MANNOSIDASE DCW1"/>
    <property type="match status" value="1"/>
</dbReference>
<feature type="compositionally biased region" description="Basic and acidic residues" evidence="10">
    <location>
        <begin position="574"/>
        <end position="588"/>
    </location>
</feature>
<dbReference type="FunFam" id="1.50.10.20:FF:000006">
    <property type="entry name" value="Mannan endo-1,6-alpha-mannosidase"/>
    <property type="match status" value="1"/>
</dbReference>
<dbReference type="EC" id="3.2.1.101" evidence="4"/>
<accession>A0A439CYI8</accession>
<dbReference type="GO" id="GO:0012505">
    <property type="term" value="C:endomembrane system"/>
    <property type="evidence" value="ECO:0007669"/>
    <property type="project" value="UniProtKB-SubCell"/>
</dbReference>
<feature type="compositionally biased region" description="Basic and acidic residues" evidence="10">
    <location>
        <begin position="626"/>
        <end position="646"/>
    </location>
</feature>
<dbReference type="Proteomes" id="UP000286045">
    <property type="component" value="Unassembled WGS sequence"/>
</dbReference>
<proteinExistence type="inferred from homology"/>
<feature type="chain" id="PRO_5019494211" description="mannan endo-1,6-alpha-mannosidase" evidence="11">
    <location>
        <begin position="19"/>
        <end position="646"/>
    </location>
</feature>
<dbReference type="Pfam" id="PF03663">
    <property type="entry name" value="Glyco_hydro_76"/>
    <property type="match status" value="1"/>
</dbReference>
<evidence type="ECO:0000256" key="11">
    <source>
        <dbReference type="SAM" id="SignalP"/>
    </source>
</evidence>
<feature type="signal peptide" evidence="11">
    <location>
        <begin position="1"/>
        <end position="18"/>
    </location>
</feature>
<evidence type="ECO:0000256" key="6">
    <source>
        <dbReference type="ARBA" id="ARBA00022801"/>
    </source>
</evidence>
<keyword evidence="13" id="KW-1185">Reference proteome</keyword>
<dbReference type="EMBL" id="RYZI01000273">
    <property type="protein sequence ID" value="RWA07220.1"/>
    <property type="molecule type" value="Genomic_DNA"/>
</dbReference>
<dbReference type="InterPro" id="IPR008928">
    <property type="entry name" value="6-hairpin_glycosidase_sf"/>
</dbReference>
<keyword evidence="5 11" id="KW-0732">Signal</keyword>
<dbReference type="AlphaFoldDB" id="A0A439CYI8"/>
<dbReference type="GO" id="GO:0016052">
    <property type="term" value="P:carbohydrate catabolic process"/>
    <property type="evidence" value="ECO:0007669"/>
    <property type="project" value="InterPro"/>
</dbReference>
<comment type="catalytic activity">
    <reaction evidence="1">
        <text>Random hydrolysis of (1-&gt;6)-alpha-D-mannosidic linkages in unbranched (1-&gt;6)-mannans.</text>
        <dbReference type="EC" id="3.2.1.101"/>
    </reaction>
</comment>
<dbReference type="InterPro" id="IPR005198">
    <property type="entry name" value="Glyco_hydro_76"/>
</dbReference>
<name>A0A439CYI8_9PEZI</name>
<organism evidence="12 13">
    <name type="scientific">Xylaria grammica</name>
    <dbReference type="NCBI Taxonomy" id="363999"/>
    <lineage>
        <taxon>Eukaryota</taxon>
        <taxon>Fungi</taxon>
        <taxon>Dikarya</taxon>
        <taxon>Ascomycota</taxon>
        <taxon>Pezizomycotina</taxon>
        <taxon>Sordariomycetes</taxon>
        <taxon>Xylariomycetidae</taxon>
        <taxon>Xylariales</taxon>
        <taxon>Xylariaceae</taxon>
        <taxon>Xylaria</taxon>
    </lineage>
</organism>
<dbReference type="STRING" id="363999.A0A439CYI8"/>
<comment type="subcellular location">
    <subcellularLocation>
        <location evidence="2">Endomembrane system</location>
    </subcellularLocation>
</comment>